<reference evidence="1" key="2">
    <citation type="journal article" date="2015" name="Data Brief">
        <title>Shoot transcriptome of the giant reed, Arundo donax.</title>
        <authorList>
            <person name="Barrero R.A."/>
            <person name="Guerrero F.D."/>
            <person name="Moolhuijzen P."/>
            <person name="Goolsby J.A."/>
            <person name="Tidwell J."/>
            <person name="Bellgard S.E."/>
            <person name="Bellgard M.I."/>
        </authorList>
    </citation>
    <scope>NUCLEOTIDE SEQUENCE</scope>
    <source>
        <tissue evidence="1">Shoot tissue taken approximately 20 cm above the soil surface</tissue>
    </source>
</reference>
<dbReference type="EMBL" id="GBRH01229312">
    <property type="protein sequence ID" value="JAD68583.1"/>
    <property type="molecule type" value="Transcribed_RNA"/>
</dbReference>
<dbReference type="AlphaFoldDB" id="A0A0A9C2A6"/>
<sequence length="103" mass="11350">MVPGFDWIKVDLVLLPQFLPRSPSKACRHCPRAAVPSVHHRSEPLCPSTQLPASLPRSFSSPASLTRTGGQEEWHNGVLLLLLEAKGAMEYTRAMCTNDARDV</sequence>
<protein>
    <submittedName>
        <fullName evidence="1">Uncharacterized protein</fullName>
    </submittedName>
</protein>
<organism evidence="1">
    <name type="scientific">Arundo donax</name>
    <name type="common">Giant reed</name>
    <name type="synonym">Donax arundinaceus</name>
    <dbReference type="NCBI Taxonomy" id="35708"/>
    <lineage>
        <taxon>Eukaryota</taxon>
        <taxon>Viridiplantae</taxon>
        <taxon>Streptophyta</taxon>
        <taxon>Embryophyta</taxon>
        <taxon>Tracheophyta</taxon>
        <taxon>Spermatophyta</taxon>
        <taxon>Magnoliopsida</taxon>
        <taxon>Liliopsida</taxon>
        <taxon>Poales</taxon>
        <taxon>Poaceae</taxon>
        <taxon>PACMAD clade</taxon>
        <taxon>Arundinoideae</taxon>
        <taxon>Arundineae</taxon>
        <taxon>Arundo</taxon>
    </lineage>
</organism>
<reference evidence="1" key="1">
    <citation type="submission" date="2014-09" db="EMBL/GenBank/DDBJ databases">
        <authorList>
            <person name="Magalhaes I.L.F."/>
            <person name="Oliveira U."/>
            <person name="Santos F.R."/>
            <person name="Vidigal T.H.D.A."/>
            <person name="Brescovit A.D."/>
            <person name="Santos A.J."/>
        </authorList>
    </citation>
    <scope>NUCLEOTIDE SEQUENCE</scope>
    <source>
        <tissue evidence="1">Shoot tissue taken approximately 20 cm above the soil surface</tissue>
    </source>
</reference>
<name>A0A0A9C2A6_ARUDO</name>
<proteinExistence type="predicted"/>
<accession>A0A0A9C2A6</accession>
<evidence type="ECO:0000313" key="1">
    <source>
        <dbReference type="EMBL" id="JAD68583.1"/>
    </source>
</evidence>